<dbReference type="Gene3D" id="1.10.10.2840">
    <property type="entry name" value="PucR C-terminal helix-turn-helix domain"/>
    <property type="match status" value="1"/>
</dbReference>
<dbReference type="Pfam" id="PF13556">
    <property type="entry name" value="HTH_30"/>
    <property type="match status" value="1"/>
</dbReference>
<evidence type="ECO:0000313" key="5">
    <source>
        <dbReference type="Proteomes" id="UP000321429"/>
    </source>
</evidence>
<dbReference type="AlphaFoldDB" id="A0A0R2L684"/>
<organism evidence="3 4">
    <name type="scientific">Furfurilactobacillus siliginis</name>
    <dbReference type="NCBI Taxonomy" id="348151"/>
    <lineage>
        <taxon>Bacteria</taxon>
        <taxon>Bacillati</taxon>
        <taxon>Bacillota</taxon>
        <taxon>Bacilli</taxon>
        <taxon>Lactobacillales</taxon>
        <taxon>Lactobacillaceae</taxon>
        <taxon>Furfurilactobacillus</taxon>
    </lineage>
</organism>
<dbReference type="RefSeq" id="WP_057808456.1">
    <property type="nucleotide sequence ID" value="NZ_BJUD01000014.1"/>
</dbReference>
<evidence type="ECO:0000313" key="4">
    <source>
        <dbReference type="Proteomes" id="UP000051139"/>
    </source>
</evidence>
<dbReference type="PANTHER" id="PTHR33744">
    <property type="entry name" value="CARBOHYDRATE DIACID REGULATOR"/>
    <property type="match status" value="1"/>
</dbReference>
<dbReference type="Proteomes" id="UP000051139">
    <property type="component" value="Unassembled WGS sequence"/>
</dbReference>
<reference evidence="2 5" key="2">
    <citation type="submission" date="2019-07" db="EMBL/GenBank/DDBJ databases">
        <title>Whole genome shotgun sequence of Lactobacillus siliginis NBRC 101315.</title>
        <authorList>
            <person name="Hosoyama A."/>
            <person name="Uohara A."/>
            <person name="Ohji S."/>
            <person name="Ichikawa N."/>
        </authorList>
    </citation>
    <scope>NUCLEOTIDE SEQUENCE [LARGE SCALE GENOMIC DNA]</scope>
    <source>
        <strain evidence="2 5">NBRC 101315</strain>
    </source>
</reference>
<dbReference type="InterPro" id="IPR025736">
    <property type="entry name" value="PucR_C-HTH_dom"/>
</dbReference>
<evidence type="ECO:0000313" key="3">
    <source>
        <dbReference type="EMBL" id="KRN97195.1"/>
    </source>
</evidence>
<reference evidence="3 4" key="1">
    <citation type="journal article" date="2015" name="Genome Announc.">
        <title>Expanding the biotechnology potential of lactobacilli through comparative genomics of 213 strains and associated genera.</title>
        <authorList>
            <person name="Sun Z."/>
            <person name="Harris H.M."/>
            <person name="McCann A."/>
            <person name="Guo C."/>
            <person name="Argimon S."/>
            <person name="Zhang W."/>
            <person name="Yang X."/>
            <person name="Jeffery I.B."/>
            <person name="Cooney J.C."/>
            <person name="Kagawa T.F."/>
            <person name="Liu W."/>
            <person name="Song Y."/>
            <person name="Salvetti E."/>
            <person name="Wrobel A."/>
            <person name="Rasinkangas P."/>
            <person name="Parkhill J."/>
            <person name="Rea M.C."/>
            <person name="O'Sullivan O."/>
            <person name="Ritari J."/>
            <person name="Douillard F.P."/>
            <person name="Paul Ross R."/>
            <person name="Yang R."/>
            <person name="Briner A.E."/>
            <person name="Felis G.E."/>
            <person name="de Vos W.M."/>
            <person name="Barrangou R."/>
            <person name="Klaenhammer T.R."/>
            <person name="Caufield P.W."/>
            <person name="Cui Y."/>
            <person name="Zhang H."/>
            <person name="O'Toole P.W."/>
        </authorList>
    </citation>
    <scope>NUCLEOTIDE SEQUENCE [LARGE SCALE GENOMIC DNA]</scope>
    <source>
        <strain evidence="3 4">DSM 22696</strain>
    </source>
</reference>
<keyword evidence="4" id="KW-1185">Reference proteome</keyword>
<dbReference type="InterPro" id="IPR051448">
    <property type="entry name" value="CdaR-like_regulators"/>
</dbReference>
<dbReference type="EMBL" id="JQCB01000001">
    <property type="protein sequence ID" value="KRN97195.1"/>
    <property type="molecule type" value="Genomic_DNA"/>
</dbReference>
<name>A0A0R2L684_9LACO</name>
<evidence type="ECO:0000313" key="2">
    <source>
        <dbReference type="EMBL" id="GEK28657.1"/>
    </source>
</evidence>
<gene>
    <name evidence="3" type="ORF">IV55_GL000117</name>
    <name evidence="2" type="ORF">LSI01_09680</name>
</gene>
<dbReference type="STRING" id="348151.IV55_GL000117"/>
<dbReference type="EMBL" id="BJUD01000014">
    <property type="protein sequence ID" value="GEK28657.1"/>
    <property type="molecule type" value="Genomic_DNA"/>
</dbReference>
<protein>
    <submittedName>
        <fullName evidence="2">CdaR family transcriptional regulator</fullName>
    </submittedName>
</protein>
<dbReference type="Proteomes" id="UP000321429">
    <property type="component" value="Unassembled WGS sequence"/>
</dbReference>
<accession>A0A0R2L684</accession>
<dbReference type="InterPro" id="IPR042070">
    <property type="entry name" value="PucR_C-HTH_sf"/>
</dbReference>
<evidence type="ECO:0000259" key="1">
    <source>
        <dbReference type="Pfam" id="PF13556"/>
    </source>
</evidence>
<proteinExistence type="predicted"/>
<feature type="domain" description="PucR C-terminal helix-turn-helix" evidence="1">
    <location>
        <begin position="434"/>
        <end position="492"/>
    </location>
</feature>
<comment type="caution">
    <text evidence="3">The sequence shown here is derived from an EMBL/GenBank/DDBJ whole genome shotgun (WGS) entry which is preliminary data.</text>
</comment>
<sequence length="501" mass="56907">MKLNIILNAISANYQCKIINPKQINSEITGVEILNPQKKPTIYNPDFIYIDSAGVSYSLPPLLLTDSQPADIHDFTTIIVTKSDSLIDVQNLIMNLLAQENQQTLKLSDLSLMAIKSPSLQEIVNAASEVFQDPLIIVDNTYKVISSSTNYDVADPLWKRIISDGYAPYSLVVEMNKIVTDSNPHDQLAPFYVKRDLSPVHELAIKLTFDQRDIGYIVVFSKPTKIGPQHLSTLPKVAKIIAEVVIKTPNFQKMYGDMRNRILESMLDNNDRQRITTLMQSANIKIPLQCTAIVIKLNPAITEQEIRYYAEQVKSAYPRSYYNHQKKMIYLILPISNTPEKLTAIKELATSLHLIVMVSETYSDFFDSPKFIDLCRQALDVAHTTNNEQAFAYSSKYVDYLVLSNVKNTNLLKFIEDSYIASLAQYDLKNRTELLRTLTSYFTNNRSLKDTAQDLFIHRNTLTNRMAKISEVGNIDFNNATELFNLELSLKINKLLTNAPI</sequence>
<dbReference type="PATRIC" id="fig|348151.3.peg.120"/>
<dbReference type="PANTHER" id="PTHR33744:SF1">
    <property type="entry name" value="DNA-BINDING TRANSCRIPTIONAL ACTIVATOR ADER"/>
    <property type="match status" value="1"/>
</dbReference>